<protein>
    <recommendedName>
        <fullName evidence="1">Protein RFT1 homolog</fullName>
    </recommendedName>
</protein>
<accession>A0ABD1WP14</accession>
<evidence type="ECO:0000313" key="2">
    <source>
        <dbReference type="EMBL" id="KAL2550115.1"/>
    </source>
</evidence>
<dbReference type="AlphaFoldDB" id="A0ABD1WP14"/>
<dbReference type="Pfam" id="PF04506">
    <property type="entry name" value="Rft-1"/>
    <property type="match status" value="1"/>
</dbReference>
<name>A0ABD1WP14_9LAMI</name>
<keyword evidence="3" id="KW-1185">Reference proteome</keyword>
<reference evidence="3" key="1">
    <citation type="submission" date="2024-07" db="EMBL/GenBank/DDBJ databases">
        <title>Two chromosome-level genome assemblies of Korean endemic species Abeliophyllum distichum and Forsythia ovata (Oleaceae).</title>
        <authorList>
            <person name="Jang H."/>
        </authorList>
    </citation>
    <scope>NUCLEOTIDE SEQUENCE [LARGE SCALE GENOMIC DNA]</scope>
</reference>
<sequence>MVAEMSNSKPSRGDEAANLPRTFKYLLGLYHADDSGSLVVRLVFLPFEESAYATFARFASFEDIFFAQQLNYVLYPSSLPRFPSVDACPRAANFCYFQWNFNVGVFTYNMLYINLIEFHVEERLVPEDAGHQQFYHPDYFTAGEWKEGPATIS</sequence>
<comment type="caution">
    <text evidence="2">The sequence shown here is derived from an EMBL/GenBank/DDBJ whole genome shotgun (WGS) entry which is preliminary data.</text>
</comment>
<dbReference type="Proteomes" id="UP001604277">
    <property type="component" value="Unassembled WGS sequence"/>
</dbReference>
<comment type="similarity">
    <text evidence="1">Belongs to the RFT1 family.</text>
</comment>
<proteinExistence type="inferred from homology"/>
<comment type="function">
    <text evidence="1">Intramembrane glycolipid transporter that operates in the biosynthetic pathway of dolichol-linked oligosaccharides, the glycan precursors employed in protein asparagine (N)-glycosylation. The sequential addition of sugars to dolichol pyrophosphate produces dolichol-linked oligosaccharides containing fourteen sugars, including two GlcNAcs, nine mannoses and three glucoses. Once assembled, the oligosaccharide is transferred from the lipid to nascent proteins by oligosaccharyltransferases. The assembly of dolichol-linked oligosaccharides begins on the cytosolic side of the endoplasmic reticulum membrane and finishes in its lumen. RFT1 could mediate the translocation of the cytosolically oriented intermediate DolPP-GlcNAc2Man5, produced by ALG11, into the ER lumen where dolichol-linked oligosaccharides assembly continues. However, the intramembrane lipid transporter activity could not be confirmed in vitro.</text>
</comment>
<dbReference type="EMBL" id="JBFOLJ010000003">
    <property type="protein sequence ID" value="KAL2550115.1"/>
    <property type="molecule type" value="Genomic_DNA"/>
</dbReference>
<gene>
    <name evidence="2" type="ORF">Fot_11645</name>
</gene>
<dbReference type="InterPro" id="IPR007594">
    <property type="entry name" value="RFT1"/>
</dbReference>
<organism evidence="2 3">
    <name type="scientific">Forsythia ovata</name>
    <dbReference type="NCBI Taxonomy" id="205694"/>
    <lineage>
        <taxon>Eukaryota</taxon>
        <taxon>Viridiplantae</taxon>
        <taxon>Streptophyta</taxon>
        <taxon>Embryophyta</taxon>
        <taxon>Tracheophyta</taxon>
        <taxon>Spermatophyta</taxon>
        <taxon>Magnoliopsida</taxon>
        <taxon>eudicotyledons</taxon>
        <taxon>Gunneridae</taxon>
        <taxon>Pentapetalae</taxon>
        <taxon>asterids</taxon>
        <taxon>lamiids</taxon>
        <taxon>Lamiales</taxon>
        <taxon>Oleaceae</taxon>
        <taxon>Forsythieae</taxon>
        <taxon>Forsythia</taxon>
    </lineage>
</organism>
<evidence type="ECO:0000313" key="3">
    <source>
        <dbReference type="Proteomes" id="UP001604277"/>
    </source>
</evidence>
<dbReference type="GO" id="GO:0005789">
    <property type="term" value="C:endoplasmic reticulum membrane"/>
    <property type="evidence" value="ECO:0007669"/>
    <property type="project" value="UniProtKB-SubCell"/>
</dbReference>
<evidence type="ECO:0000256" key="1">
    <source>
        <dbReference type="RuleBase" id="RU365067"/>
    </source>
</evidence>
<comment type="subcellular location">
    <subcellularLocation>
        <location evidence="1">Endoplasmic reticulum membrane</location>
        <topology evidence="1">Multi-pass membrane protein</topology>
    </subcellularLocation>
</comment>